<name>M7ZVI4_TRIUA</name>
<proteinExistence type="predicted"/>
<dbReference type="EMBL" id="KD022076">
    <property type="protein sequence ID" value="EMS67188.1"/>
    <property type="molecule type" value="Genomic_DNA"/>
</dbReference>
<feature type="compositionally biased region" description="Polar residues" evidence="1">
    <location>
        <begin position="116"/>
        <end position="146"/>
    </location>
</feature>
<accession>M7ZVI4</accession>
<feature type="region of interest" description="Disordered" evidence="1">
    <location>
        <begin position="436"/>
        <end position="464"/>
    </location>
</feature>
<feature type="compositionally biased region" description="Basic residues" evidence="1">
    <location>
        <begin position="447"/>
        <end position="464"/>
    </location>
</feature>
<feature type="region of interest" description="Disordered" evidence="1">
    <location>
        <begin position="55"/>
        <end position="149"/>
    </location>
</feature>
<dbReference type="PANTHER" id="PTHR35161">
    <property type="entry name" value="OS02G0303100 PROTEIN"/>
    <property type="match status" value="1"/>
</dbReference>
<sequence length="522" mass="59563">MGSRGEVGLTNDARAHRYLRPQNTTDLNRRSFWDLFIFLGFQQGVDVDLARNEHFDESPEPKHRKISNQSDSSVLPPSTEWDANLDAPPVHYPKNKKIDTGSDSSLPEPAVLSHTEAFTTGNKRGASKTYQNGPIPISESSGTNGDLPQDPMDDSYQMSISNQSQRVRKLHRRELVDFLIRDTEAISCQELMTFIGESPSVEVITIPGAVAEIYGKDIKPSDTLKHASLKLANYFSALQLSGWSLCGKFKISDILVTPLGDIRMRTSMLRSLRPQSHRRNRKDFRCLARMFLKLLEGVNRIPDGYILFLKRLKIFSEKDRLLVTHYPANMTEQERLSLLDKLYRSYEALPENDERLKVITAGVPYCDPEERGHWFGRARTNVFLTEVLEYRNPPWLALPANNDKPLFPPTGRGVLKHCRNSVQHAFKGMGTEILDPKMEERGENKDTKKKKRRPPKKQRKKLGKPVRVQKFRAIQVDHMIRKAYPGLLCKFTELMSDAGLLEELIQFLALPISEAPARESER</sequence>
<feature type="compositionally biased region" description="Basic and acidic residues" evidence="1">
    <location>
        <begin position="436"/>
        <end position="446"/>
    </location>
</feature>
<feature type="compositionally biased region" description="Polar residues" evidence="1">
    <location>
        <begin position="67"/>
        <end position="76"/>
    </location>
</feature>
<dbReference type="PANTHER" id="PTHR35161:SF19">
    <property type="entry name" value="OS02G0113400 PROTEIN"/>
    <property type="match status" value="1"/>
</dbReference>
<protein>
    <submittedName>
        <fullName evidence="2">Uncharacterized protein</fullName>
    </submittedName>
</protein>
<evidence type="ECO:0000313" key="2">
    <source>
        <dbReference type="EMBL" id="EMS67188.1"/>
    </source>
</evidence>
<reference evidence="2" key="1">
    <citation type="journal article" date="2013" name="Nature">
        <title>Draft genome of the wheat A-genome progenitor Triticum urartu.</title>
        <authorList>
            <person name="Ling H.Q."/>
            <person name="Zhao S."/>
            <person name="Liu D."/>
            <person name="Wang J."/>
            <person name="Sun H."/>
            <person name="Zhang C."/>
            <person name="Fan H."/>
            <person name="Li D."/>
            <person name="Dong L."/>
            <person name="Tao Y."/>
            <person name="Gao C."/>
            <person name="Wu H."/>
            <person name="Li Y."/>
            <person name="Cui Y."/>
            <person name="Guo X."/>
            <person name="Zheng S."/>
            <person name="Wang B."/>
            <person name="Yu K."/>
            <person name="Liang Q."/>
            <person name="Yang W."/>
            <person name="Lou X."/>
            <person name="Chen J."/>
            <person name="Feng M."/>
            <person name="Jian J."/>
            <person name="Zhang X."/>
            <person name="Luo G."/>
            <person name="Jiang Y."/>
            <person name="Liu J."/>
            <person name="Wang Z."/>
            <person name="Sha Y."/>
            <person name="Zhang B."/>
            <person name="Wu H."/>
            <person name="Tang D."/>
            <person name="Shen Q."/>
            <person name="Xue P."/>
            <person name="Zou S."/>
            <person name="Wang X."/>
            <person name="Liu X."/>
            <person name="Wang F."/>
            <person name="Yang Y."/>
            <person name="An X."/>
            <person name="Dong Z."/>
            <person name="Zhang K."/>
            <person name="Zhang X."/>
            <person name="Luo M.C."/>
            <person name="Dvorak J."/>
            <person name="Tong Y."/>
            <person name="Wang J."/>
            <person name="Yang H."/>
            <person name="Li Z."/>
            <person name="Wang D."/>
            <person name="Zhang A."/>
            <person name="Wang J."/>
        </authorList>
    </citation>
    <scope>NUCLEOTIDE SEQUENCE</scope>
</reference>
<organism evidence="2">
    <name type="scientific">Triticum urartu</name>
    <name type="common">Red wild einkorn</name>
    <name type="synonym">Crithodium urartu</name>
    <dbReference type="NCBI Taxonomy" id="4572"/>
    <lineage>
        <taxon>Eukaryota</taxon>
        <taxon>Viridiplantae</taxon>
        <taxon>Streptophyta</taxon>
        <taxon>Embryophyta</taxon>
        <taxon>Tracheophyta</taxon>
        <taxon>Spermatophyta</taxon>
        <taxon>Magnoliopsida</taxon>
        <taxon>Liliopsida</taxon>
        <taxon>Poales</taxon>
        <taxon>Poaceae</taxon>
        <taxon>BOP clade</taxon>
        <taxon>Pooideae</taxon>
        <taxon>Triticodae</taxon>
        <taxon>Triticeae</taxon>
        <taxon>Triticinae</taxon>
        <taxon>Triticum</taxon>
    </lineage>
</organism>
<dbReference type="AlphaFoldDB" id="M7ZVI4"/>
<gene>
    <name evidence="2" type="ORF">TRIUR3_20825</name>
</gene>
<evidence type="ECO:0000256" key="1">
    <source>
        <dbReference type="SAM" id="MobiDB-lite"/>
    </source>
</evidence>